<comment type="caution">
    <text evidence="2">The sequence shown here is derived from an EMBL/GenBank/DDBJ whole genome shotgun (WGS) entry which is preliminary data.</text>
</comment>
<name>A0A6G1CGZ8_9ORYZ</name>
<proteinExistence type="predicted"/>
<reference evidence="2 3" key="1">
    <citation type="submission" date="2019-11" db="EMBL/GenBank/DDBJ databases">
        <title>Whole genome sequence of Oryza granulata.</title>
        <authorList>
            <person name="Li W."/>
        </authorList>
    </citation>
    <scope>NUCLEOTIDE SEQUENCE [LARGE SCALE GENOMIC DNA]</scope>
    <source>
        <strain evidence="3">cv. Menghai</strain>
        <tissue evidence="2">Leaf</tissue>
    </source>
</reference>
<organism evidence="2 3">
    <name type="scientific">Oryza meyeriana var. granulata</name>
    <dbReference type="NCBI Taxonomy" id="110450"/>
    <lineage>
        <taxon>Eukaryota</taxon>
        <taxon>Viridiplantae</taxon>
        <taxon>Streptophyta</taxon>
        <taxon>Embryophyta</taxon>
        <taxon>Tracheophyta</taxon>
        <taxon>Spermatophyta</taxon>
        <taxon>Magnoliopsida</taxon>
        <taxon>Liliopsida</taxon>
        <taxon>Poales</taxon>
        <taxon>Poaceae</taxon>
        <taxon>BOP clade</taxon>
        <taxon>Oryzoideae</taxon>
        <taxon>Oryzeae</taxon>
        <taxon>Oryzinae</taxon>
        <taxon>Oryza</taxon>
        <taxon>Oryza meyeriana</taxon>
    </lineage>
</organism>
<protein>
    <submittedName>
        <fullName evidence="2">Uncharacterized protein</fullName>
    </submittedName>
</protein>
<dbReference type="AlphaFoldDB" id="A0A6G1CGZ8"/>
<sequence length="78" mass="8473">MSSSMSDVNRRRPAPVEGVKGLSSRGLSRATGDVSPPQQPDRPPTAGTSPAVAVEGPMLLLRLLLDERRQMLTRYQTK</sequence>
<keyword evidence="3" id="KW-1185">Reference proteome</keyword>
<dbReference type="Proteomes" id="UP000479710">
    <property type="component" value="Unassembled WGS sequence"/>
</dbReference>
<evidence type="ECO:0000256" key="1">
    <source>
        <dbReference type="SAM" id="MobiDB-lite"/>
    </source>
</evidence>
<accession>A0A6G1CGZ8</accession>
<dbReference type="EMBL" id="SPHZ02000009">
    <property type="protein sequence ID" value="KAF0899462.1"/>
    <property type="molecule type" value="Genomic_DNA"/>
</dbReference>
<gene>
    <name evidence="2" type="ORF">E2562_019960</name>
</gene>
<feature type="region of interest" description="Disordered" evidence="1">
    <location>
        <begin position="1"/>
        <end position="55"/>
    </location>
</feature>
<evidence type="ECO:0000313" key="2">
    <source>
        <dbReference type="EMBL" id="KAF0899462.1"/>
    </source>
</evidence>
<evidence type="ECO:0000313" key="3">
    <source>
        <dbReference type="Proteomes" id="UP000479710"/>
    </source>
</evidence>